<dbReference type="InterPro" id="IPR006119">
    <property type="entry name" value="Resolv_N"/>
</dbReference>
<dbReference type="SMART" id="SM00857">
    <property type="entry name" value="Resolvase"/>
    <property type="match status" value="1"/>
</dbReference>
<dbReference type="SUPFAM" id="SSF53041">
    <property type="entry name" value="Resolvase-like"/>
    <property type="match status" value="1"/>
</dbReference>
<accession>A0ABW0RXX3</accession>
<dbReference type="Proteomes" id="UP001596086">
    <property type="component" value="Unassembled WGS sequence"/>
</dbReference>
<dbReference type="Gene3D" id="3.40.50.1390">
    <property type="entry name" value="Resolvase, N-terminal catalytic domain"/>
    <property type="match status" value="1"/>
</dbReference>
<evidence type="ECO:0000259" key="5">
    <source>
        <dbReference type="PROSITE" id="PS51736"/>
    </source>
</evidence>
<dbReference type="PROSITE" id="PS51736">
    <property type="entry name" value="RECOMBINASES_3"/>
    <property type="match status" value="1"/>
</dbReference>
<sequence length="229" mass="25110">MANGKYISYIRVSTSRQGASGLGLEAQRQVVARFLNGGEWQLVGEFQEVESGRKVSRSRPQLMGALAACKREKATLIIAKIDRLSRDVRFFLEVLDDSGVNIRFADFQDVDPKTDEGRMLLINLASFAEYEGRRIGARTKAALAVAKARGVKLGTSGAVNLRPNIEQRQASADAFAEKLRPIFAGMASEKLSQRGMVDRLNAVGIPTSTGEVGKWRLSQVQRILGRLDA</sequence>
<feature type="domain" description="Resolvase/invertase-type recombinase catalytic" evidence="5">
    <location>
        <begin position="5"/>
        <end position="150"/>
    </location>
</feature>
<reference evidence="7" key="1">
    <citation type="journal article" date="2019" name="Int. J. Syst. Evol. Microbiol.">
        <title>The Global Catalogue of Microorganisms (GCM) 10K type strain sequencing project: providing services to taxonomists for standard genome sequencing and annotation.</title>
        <authorList>
            <consortium name="The Broad Institute Genomics Platform"/>
            <consortium name="The Broad Institute Genome Sequencing Center for Infectious Disease"/>
            <person name="Wu L."/>
            <person name="Ma J."/>
        </authorList>
    </citation>
    <scope>NUCLEOTIDE SEQUENCE [LARGE SCALE GENOMIC DNA]</scope>
    <source>
        <strain evidence="7">CGMCC 4.5798</strain>
    </source>
</reference>
<evidence type="ECO:0000313" key="7">
    <source>
        <dbReference type="Proteomes" id="UP001596086"/>
    </source>
</evidence>
<dbReference type="PANTHER" id="PTHR30461">
    <property type="entry name" value="DNA-INVERTASE FROM LAMBDOID PROPHAGE"/>
    <property type="match status" value="1"/>
</dbReference>
<dbReference type="PANTHER" id="PTHR30461:SF2">
    <property type="entry name" value="SERINE RECOMBINASE PINE-RELATED"/>
    <property type="match status" value="1"/>
</dbReference>
<evidence type="ECO:0000256" key="4">
    <source>
        <dbReference type="PROSITE-ProRule" id="PRU10137"/>
    </source>
</evidence>
<keyword evidence="3" id="KW-0233">DNA recombination</keyword>
<keyword evidence="2" id="KW-0238">DNA-binding</keyword>
<dbReference type="RefSeq" id="WP_379771577.1">
    <property type="nucleotide sequence ID" value="NZ_JBHSMZ010000008.1"/>
</dbReference>
<name>A0ABW0RXX3_9BURK</name>
<dbReference type="EMBL" id="JBHSMZ010000008">
    <property type="protein sequence ID" value="MFC5549521.1"/>
    <property type="molecule type" value="Genomic_DNA"/>
</dbReference>
<protein>
    <submittedName>
        <fullName evidence="6">Recombinase family protein</fullName>
    </submittedName>
</protein>
<keyword evidence="1" id="KW-0229">DNA integration</keyword>
<proteinExistence type="predicted"/>
<dbReference type="InterPro" id="IPR036162">
    <property type="entry name" value="Resolvase-like_N_sf"/>
</dbReference>
<gene>
    <name evidence="6" type="ORF">ACFPO9_13475</name>
</gene>
<evidence type="ECO:0000313" key="6">
    <source>
        <dbReference type="EMBL" id="MFC5549521.1"/>
    </source>
</evidence>
<keyword evidence="7" id="KW-1185">Reference proteome</keyword>
<dbReference type="PROSITE" id="PS00397">
    <property type="entry name" value="RECOMBINASES_1"/>
    <property type="match status" value="1"/>
</dbReference>
<dbReference type="CDD" id="cd00338">
    <property type="entry name" value="Ser_Recombinase"/>
    <property type="match status" value="1"/>
</dbReference>
<evidence type="ECO:0000256" key="1">
    <source>
        <dbReference type="ARBA" id="ARBA00022908"/>
    </source>
</evidence>
<dbReference type="InterPro" id="IPR050639">
    <property type="entry name" value="SSR_resolvase"/>
</dbReference>
<organism evidence="6 7">
    <name type="scientific">Massilia aerilata</name>
    <dbReference type="NCBI Taxonomy" id="453817"/>
    <lineage>
        <taxon>Bacteria</taxon>
        <taxon>Pseudomonadati</taxon>
        <taxon>Pseudomonadota</taxon>
        <taxon>Betaproteobacteria</taxon>
        <taxon>Burkholderiales</taxon>
        <taxon>Oxalobacteraceae</taxon>
        <taxon>Telluria group</taxon>
        <taxon>Massilia</taxon>
    </lineage>
</organism>
<feature type="active site" description="O-(5'-phospho-DNA)-serine intermediate" evidence="4">
    <location>
        <position position="13"/>
    </location>
</feature>
<evidence type="ECO:0000256" key="3">
    <source>
        <dbReference type="ARBA" id="ARBA00023172"/>
    </source>
</evidence>
<dbReference type="Pfam" id="PF00239">
    <property type="entry name" value="Resolvase"/>
    <property type="match status" value="1"/>
</dbReference>
<comment type="caution">
    <text evidence="6">The sequence shown here is derived from an EMBL/GenBank/DDBJ whole genome shotgun (WGS) entry which is preliminary data.</text>
</comment>
<evidence type="ECO:0000256" key="2">
    <source>
        <dbReference type="ARBA" id="ARBA00023125"/>
    </source>
</evidence>
<dbReference type="InterPro" id="IPR006118">
    <property type="entry name" value="Recombinase_CS"/>
</dbReference>